<feature type="region of interest" description="Disordered" evidence="1">
    <location>
        <begin position="1"/>
        <end position="60"/>
    </location>
</feature>
<dbReference type="EMBL" id="BAAARI010000012">
    <property type="protein sequence ID" value="GAA2579986.1"/>
    <property type="molecule type" value="Genomic_DNA"/>
</dbReference>
<reference evidence="2 3" key="1">
    <citation type="journal article" date="2019" name="Int. J. Syst. Evol. Microbiol.">
        <title>The Global Catalogue of Microorganisms (GCM) 10K type strain sequencing project: providing services to taxonomists for standard genome sequencing and annotation.</title>
        <authorList>
            <consortium name="The Broad Institute Genomics Platform"/>
            <consortium name="The Broad Institute Genome Sequencing Center for Infectious Disease"/>
            <person name="Wu L."/>
            <person name="Ma J."/>
        </authorList>
    </citation>
    <scope>NUCLEOTIDE SEQUENCE [LARGE SCALE GENOMIC DNA]</scope>
    <source>
        <strain evidence="2 3">JCM 16365</strain>
    </source>
</reference>
<accession>A0ABN3PDA2</accession>
<protein>
    <submittedName>
        <fullName evidence="2">Uncharacterized protein</fullName>
    </submittedName>
</protein>
<gene>
    <name evidence="2" type="ORF">GCM10009862_19020</name>
</gene>
<evidence type="ECO:0000256" key="1">
    <source>
        <dbReference type="SAM" id="MobiDB-lite"/>
    </source>
</evidence>
<organism evidence="2 3">
    <name type="scientific">Microbacterium binotii</name>
    <dbReference type="NCBI Taxonomy" id="462710"/>
    <lineage>
        <taxon>Bacteria</taxon>
        <taxon>Bacillati</taxon>
        <taxon>Actinomycetota</taxon>
        <taxon>Actinomycetes</taxon>
        <taxon>Micrococcales</taxon>
        <taxon>Microbacteriaceae</taxon>
        <taxon>Microbacterium</taxon>
    </lineage>
</organism>
<comment type="caution">
    <text evidence="2">The sequence shown here is derived from an EMBL/GenBank/DDBJ whole genome shotgun (WGS) entry which is preliminary data.</text>
</comment>
<evidence type="ECO:0000313" key="3">
    <source>
        <dbReference type="Proteomes" id="UP001500274"/>
    </source>
</evidence>
<name>A0ABN3PDA2_9MICO</name>
<keyword evidence="3" id="KW-1185">Reference proteome</keyword>
<dbReference type="Proteomes" id="UP001500274">
    <property type="component" value="Unassembled WGS sequence"/>
</dbReference>
<dbReference type="RefSeq" id="WP_243233617.1">
    <property type="nucleotide sequence ID" value="NZ_BAAARI010000012.1"/>
</dbReference>
<proteinExistence type="predicted"/>
<evidence type="ECO:0000313" key="2">
    <source>
        <dbReference type="EMBL" id="GAA2579986.1"/>
    </source>
</evidence>
<sequence length="60" mass="6315">MDDRDLPEGVINADPPGGWEGTSDEEAAEQNERAEASPELVESDEPSQGADPDLTSGDSE</sequence>